<reference evidence="8" key="1">
    <citation type="submission" date="2021-02" db="EMBL/GenBank/DDBJ databases">
        <authorList>
            <person name="Dougan E. K."/>
            <person name="Rhodes N."/>
            <person name="Thang M."/>
            <person name="Chan C."/>
        </authorList>
    </citation>
    <scope>NUCLEOTIDE SEQUENCE</scope>
</reference>
<proteinExistence type="predicted"/>
<feature type="transmembrane region" description="Helical" evidence="7">
    <location>
        <begin position="271"/>
        <end position="290"/>
    </location>
</feature>
<feature type="transmembrane region" description="Helical" evidence="7">
    <location>
        <begin position="87"/>
        <end position="107"/>
    </location>
</feature>
<comment type="subcellular location">
    <subcellularLocation>
        <location evidence="1">Cell membrane</location>
        <topology evidence="1">Multi-pass membrane protein</topology>
    </subcellularLocation>
</comment>
<keyword evidence="6 7" id="KW-0472">Membrane</keyword>
<dbReference type="EMBL" id="CAJNDS010002226">
    <property type="protein sequence ID" value="CAE7382119.1"/>
    <property type="molecule type" value="Genomic_DNA"/>
</dbReference>
<dbReference type="AlphaFoldDB" id="A0A812QJ30"/>
<feature type="transmembrane region" description="Helical" evidence="7">
    <location>
        <begin position="323"/>
        <end position="342"/>
    </location>
</feature>
<feature type="transmembrane region" description="Helical" evidence="7">
    <location>
        <begin position="198"/>
        <end position="216"/>
    </location>
</feature>
<dbReference type="Proteomes" id="UP000604046">
    <property type="component" value="Unassembled WGS sequence"/>
</dbReference>
<keyword evidence="2" id="KW-0813">Transport</keyword>
<name>A0A812QJ30_9DINO</name>
<dbReference type="Pfam" id="PF01925">
    <property type="entry name" value="TauE"/>
    <property type="match status" value="1"/>
</dbReference>
<feature type="transmembrane region" description="Helical" evidence="7">
    <location>
        <begin position="20"/>
        <end position="41"/>
    </location>
</feature>
<dbReference type="GO" id="GO:0005886">
    <property type="term" value="C:plasma membrane"/>
    <property type="evidence" value="ECO:0007669"/>
    <property type="project" value="UniProtKB-SubCell"/>
</dbReference>
<feature type="transmembrane region" description="Helical" evidence="7">
    <location>
        <begin position="119"/>
        <end position="138"/>
    </location>
</feature>
<keyword evidence="5 7" id="KW-1133">Transmembrane helix</keyword>
<evidence type="ECO:0000256" key="7">
    <source>
        <dbReference type="SAM" id="Phobius"/>
    </source>
</evidence>
<evidence type="ECO:0000256" key="2">
    <source>
        <dbReference type="ARBA" id="ARBA00022448"/>
    </source>
</evidence>
<evidence type="ECO:0000256" key="6">
    <source>
        <dbReference type="ARBA" id="ARBA00023136"/>
    </source>
</evidence>
<dbReference type="OrthoDB" id="10503497at2759"/>
<accession>A0A812QJ30</accession>
<protein>
    <submittedName>
        <fullName evidence="8">Uncharacterized protein</fullName>
    </submittedName>
</protein>
<keyword evidence="9" id="KW-1185">Reference proteome</keyword>
<feature type="transmembrane region" description="Helical" evidence="7">
    <location>
        <begin position="61"/>
        <end position="80"/>
    </location>
</feature>
<organism evidence="8 9">
    <name type="scientific">Symbiodinium natans</name>
    <dbReference type="NCBI Taxonomy" id="878477"/>
    <lineage>
        <taxon>Eukaryota</taxon>
        <taxon>Sar</taxon>
        <taxon>Alveolata</taxon>
        <taxon>Dinophyceae</taxon>
        <taxon>Suessiales</taxon>
        <taxon>Symbiodiniaceae</taxon>
        <taxon>Symbiodinium</taxon>
    </lineage>
</organism>
<dbReference type="PANTHER" id="PTHR30269:SF38">
    <property type="entry name" value="SULFITE EXPORTER TAUE_SAFE"/>
    <property type="match status" value="1"/>
</dbReference>
<sequence length="350" mass="37113">MESATWPTVCLDFARREMVIVPILSFVSSLVKGLSGMGEALVYGSGWQLFALAGFQEMENLGLLAGLICVMQCASTALLAMQNGREWWWYAKPGAIFSVAMLVLSPVGNHVREVAPTETIQLVLALTFLTFALAKLAFDGLVALWRAKAVQGAGSDADPPKQVHGAVCTEGAEGAPAVEEAAEAEKTEKPRLPPAPAWLLRALPGVGLVGGFLGGLCGMNGPPFILLTAITGLDKVIARNVFPMGQAVEVWAFRLPMLLVLGRIQLVDSHIYVVSFLAGSLGLWAGNTLAPYVSQRWFERALLLFLVLSSLSVLGVFEGSLASLAALAASIAVAGARLLCAWRTRGKAHT</sequence>
<keyword evidence="4 7" id="KW-0812">Transmembrane</keyword>
<gene>
    <name evidence="8" type="ORF">SNAT2548_LOCUS20855</name>
</gene>
<comment type="caution">
    <text evidence="8">The sequence shown here is derived from an EMBL/GenBank/DDBJ whole genome shotgun (WGS) entry which is preliminary data.</text>
</comment>
<dbReference type="PANTHER" id="PTHR30269">
    <property type="entry name" value="TRANSMEMBRANE PROTEIN YFCA"/>
    <property type="match status" value="1"/>
</dbReference>
<evidence type="ECO:0000256" key="4">
    <source>
        <dbReference type="ARBA" id="ARBA00022692"/>
    </source>
</evidence>
<evidence type="ECO:0000313" key="8">
    <source>
        <dbReference type="EMBL" id="CAE7382119.1"/>
    </source>
</evidence>
<evidence type="ECO:0000256" key="1">
    <source>
        <dbReference type="ARBA" id="ARBA00004651"/>
    </source>
</evidence>
<evidence type="ECO:0000256" key="3">
    <source>
        <dbReference type="ARBA" id="ARBA00022475"/>
    </source>
</evidence>
<evidence type="ECO:0000313" key="9">
    <source>
        <dbReference type="Proteomes" id="UP000604046"/>
    </source>
</evidence>
<dbReference type="InterPro" id="IPR002781">
    <property type="entry name" value="TM_pro_TauE-like"/>
</dbReference>
<keyword evidence="3" id="KW-1003">Cell membrane</keyword>
<evidence type="ECO:0000256" key="5">
    <source>
        <dbReference type="ARBA" id="ARBA00022989"/>
    </source>
</evidence>
<dbReference type="InterPro" id="IPR052017">
    <property type="entry name" value="TSUP"/>
</dbReference>